<accession>A0A2U2XFS3</accession>
<feature type="domain" description="Glycosyltransferase 2-like" evidence="1">
    <location>
        <begin position="3"/>
        <end position="163"/>
    </location>
</feature>
<reference evidence="2 3" key="2">
    <citation type="submission" date="2018-05" db="EMBL/GenBank/DDBJ databases">
        <authorList>
            <person name="Lanie J.A."/>
            <person name="Ng W.-L."/>
            <person name="Kazmierczak K.M."/>
            <person name="Andrzejewski T.M."/>
            <person name="Davidsen T.M."/>
            <person name="Wayne K.J."/>
            <person name="Tettelin H."/>
            <person name="Glass J.I."/>
            <person name="Rusch D."/>
            <person name="Podicherti R."/>
            <person name="Tsui H.-C.T."/>
            <person name="Winkler M.E."/>
        </authorList>
    </citation>
    <scope>NUCLEOTIDE SEQUENCE [LARGE SCALE GENOMIC DNA]</scope>
    <source>
        <strain evidence="2 3">C305</strain>
    </source>
</reference>
<gene>
    <name evidence="2" type="ORF">DIT68_04760</name>
</gene>
<name>A0A2U2XFS3_9FLAO</name>
<dbReference type="SUPFAM" id="SSF53448">
    <property type="entry name" value="Nucleotide-diphospho-sugar transferases"/>
    <property type="match status" value="1"/>
</dbReference>
<dbReference type="Gene3D" id="3.90.550.10">
    <property type="entry name" value="Spore Coat Polysaccharide Biosynthesis Protein SpsA, Chain A"/>
    <property type="match status" value="1"/>
</dbReference>
<dbReference type="InterPro" id="IPR029044">
    <property type="entry name" value="Nucleotide-diphossugar_trans"/>
</dbReference>
<dbReference type="Pfam" id="PF00535">
    <property type="entry name" value="Glycos_transf_2"/>
    <property type="match status" value="1"/>
</dbReference>
<evidence type="ECO:0000259" key="1">
    <source>
        <dbReference type="Pfam" id="PF00535"/>
    </source>
</evidence>
<dbReference type="Proteomes" id="UP000245370">
    <property type="component" value="Unassembled WGS sequence"/>
</dbReference>
<dbReference type="AlphaFoldDB" id="A0A2U2XFS3"/>
<dbReference type="EMBL" id="QFRJ01000002">
    <property type="protein sequence ID" value="PWH86551.1"/>
    <property type="molecule type" value="Genomic_DNA"/>
</dbReference>
<dbReference type="RefSeq" id="WP_109358663.1">
    <property type="nucleotide sequence ID" value="NZ_QFRJ01000002.1"/>
</dbReference>
<evidence type="ECO:0000313" key="2">
    <source>
        <dbReference type="EMBL" id="PWH86551.1"/>
    </source>
</evidence>
<keyword evidence="3" id="KW-1185">Reference proteome</keyword>
<dbReference type="InterPro" id="IPR001173">
    <property type="entry name" value="Glyco_trans_2-like"/>
</dbReference>
<proteinExistence type="predicted"/>
<comment type="caution">
    <text evidence="2">The sequence shown here is derived from an EMBL/GenBank/DDBJ whole genome shotgun (WGS) entry which is preliminary data.</text>
</comment>
<evidence type="ECO:0000313" key="3">
    <source>
        <dbReference type="Proteomes" id="UP000245370"/>
    </source>
</evidence>
<sequence length="302" mass="35412">MLSILIPVYNFDCVALVKALHEQCIELTINFEVLVLDDTSTKFKEENRCLNALVNCAYIESDIHFGRAKIRNELGRRAKYDHLLFIDSDALVDTRDFIQKYIENKDKAQVVIGGMKYSKTPPKENALRWHYGTEREYQLASIRNLKPYNSLISFNIMLRKEVFLKYPFDEGSIDLNKSEYGHEDTLLGLKFKKNLIKVLHIDNQLVHDYHETNEGFLSNSLIAVEKYVYNPIFQKSEIVEQIKIFRVFEKTKSLGLVGILGLIYERLGKRIKKRLFQPEPPIKLFDLYRLSYLAKIYKKSRD</sequence>
<organism evidence="2 3">
    <name type="scientific">Brumimicrobium oceani</name>
    <dbReference type="NCBI Taxonomy" id="2100725"/>
    <lineage>
        <taxon>Bacteria</taxon>
        <taxon>Pseudomonadati</taxon>
        <taxon>Bacteroidota</taxon>
        <taxon>Flavobacteriia</taxon>
        <taxon>Flavobacteriales</taxon>
        <taxon>Crocinitomicaceae</taxon>
        <taxon>Brumimicrobium</taxon>
    </lineage>
</organism>
<reference evidence="2 3" key="1">
    <citation type="submission" date="2018-05" db="EMBL/GenBank/DDBJ databases">
        <title>Brumimicrobium oceani sp. nov., isolated from coastal sediment.</title>
        <authorList>
            <person name="Kou Y."/>
        </authorList>
    </citation>
    <scope>NUCLEOTIDE SEQUENCE [LARGE SCALE GENOMIC DNA]</scope>
    <source>
        <strain evidence="2 3">C305</strain>
    </source>
</reference>
<dbReference type="OrthoDB" id="761861at2"/>
<protein>
    <recommendedName>
        <fullName evidence="1">Glycosyltransferase 2-like domain-containing protein</fullName>
    </recommendedName>
</protein>